<evidence type="ECO:0000313" key="1">
    <source>
        <dbReference type="EMBL" id="KAH8013022.1"/>
    </source>
</evidence>
<dbReference type="EMBL" id="CM037615">
    <property type="protein sequence ID" value="KAH8013022.1"/>
    <property type="molecule type" value="Genomic_DNA"/>
</dbReference>
<evidence type="ECO:0000313" key="2">
    <source>
        <dbReference type="Proteomes" id="UP000827872"/>
    </source>
</evidence>
<sequence length="496" mass="54885">MAESACRERKRGGLEFLGGVGLQPERLGSVSAFMCRWGPPGFLVGANVFNYTVMLEANAMEDGKNKEVEDILRLNVGGCVYTARRQSLCRFKESMLASMFSGRFPLTKDASGACLIDRDGNLFKYLLDYLHGDVQIPEDEQTRIALQEEADYFGIPYPYNLADHLANEMESYSLRSNTELKKALIGFCDSYGLICVKPAVWVLHYLSTSGASCESVIIGVYATKADGMAAIEKQLEGRIQSKNIYKREAGNNVQYIWSYYSVTELKKMMDAFEAWEGKGVSYWRVPQELLECWTLEERPLKGSLQNMSPIPKRRLIDYSEEEESTLGSRTGRKPIQFSGPSTSTCIKVKNSASLKIGACCASSRSQVTLKRPSSDSLLPCKVITKTLPSGSVSLAKNPQTSVRSLENGAVCEKALKAPLPKKVVSSRVIKLKRTPFRNELSSQHFSSVLSKTSEQRVPAVAATSNSASPSQEEFGFSLERVNIENHLQSGLLSDRA</sequence>
<accession>A0ACB8G0H0</accession>
<keyword evidence="2" id="KW-1185">Reference proteome</keyword>
<name>A0ACB8G0H0_9SAUR</name>
<dbReference type="Proteomes" id="UP000827872">
    <property type="component" value="Linkage Group LG02"/>
</dbReference>
<organism evidence="1 2">
    <name type="scientific">Sphaerodactylus townsendi</name>
    <dbReference type="NCBI Taxonomy" id="933632"/>
    <lineage>
        <taxon>Eukaryota</taxon>
        <taxon>Metazoa</taxon>
        <taxon>Chordata</taxon>
        <taxon>Craniata</taxon>
        <taxon>Vertebrata</taxon>
        <taxon>Euteleostomi</taxon>
        <taxon>Lepidosauria</taxon>
        <taxon>Squamata</taxon>
        <taxon>Bifurcata</taxon>
        <taxon>Gekkota</taxon>
        <taxon>Sphaerodactylidae</taxon>
        <taxon>Sphaerodactylus</taxon>
    </lineage>
</organism>
<gene>
    <name evidence="1" type="primary">KCTD18</name>
    <name evidence="1" type="ORF">K3G42_008810</name>
</gene>
<protein>
    <submittedName>
        <fullName evidence="1">BTB/POZ domain-containing protein kctd18</fullName>
    </submittedName>
</protein>
<reference evidence="1" key="1">
    <citation type="submission" date="2021-08" db="EMBL/GenBank/DDBJ databases">
        <title>The first chromosome-level gecko genome reveals the dynamic sex chromosomes of Neotropical dwarf geckos (Sphaerodactylidae: Sphaerodactylus).</title>
        <authorList>
            <person name="Pinto B.J."/>
            <person name="Keating S.E."/>
            <person name="Gamble T."/>
        </authorList>
    </citation>
    <scope>NUCLEOTIDE SEQUENCE</scope>
    <source>
        <strain evidence="1">TG3544</strain>
    </source>
</reference>
<proteinExistence type="predicted"/>
<comment type="caution">
    <text evidence="1">The sequence shown here is derived from an EMBL/GenBank/DDBJ whole genome shotgun (WGS) entry which is preliminary data.</text>
</comment>